<dbReference type="OrthoDB" id="4938065at2759"/>
<dbReference type="KEGG" id="mbrn:26241699"/>
<name>A0A7D5UYI1_9HYPO</name>
<proteinExistence type="predicted"/>
<dbReference type="GeneID" id="26241699"/>
<evidence type="ECO:0000313" key="2">
    <source>
        <dbReference type="Proteomes" id="UP000510686"/>
    </source>
</evidence>
<sequence length="326" mass="37689">MPNPRARGQTRSHSADRFGYRLDMHLVPQEMLSEHPPSSISEDTIQDRISRIYNALINKGMGVQTESAMRSSELLALRGLLQTGRCTGYDTLLETTWIVYRVDPSLDEPRKPQNAHIGVITPLFNKERCRLRYQLPSSTTSCPIYKGIEAIFAAAKEGGFPFSDTYAISAGVFLPNNHPLLRSSNPDHVLEYTALLARSLRSPMMIDPSALVTVKVPSTTNDWRPVIPHYNHPAYLARQWFYLVARVYERALLDSIRRQKPINDLINTWRSAEDNQTKAWTKIRWFLEKYSEHGKMRKTDMTFWDDRWKDFGKHYCEREKRSVGNK</sequence>
<protein>
    <submittedName>
        <fullName evidence="1">Uncharacterized protein</fullName>
    </submittedName>
</protein>
<evidence type="ECO:0000313" key="1">
    <source>
        <dbReference type="EMBL" id="QLI70376.1"/>
    </source>
</evidence>
<organism evidence="1 2">
    <name type="scientific">Metarhizium brunneum</name>
    <dbReference type="NCBI Taxonomy" id="500148"/>
    <lineage>
        <taxon>Eukaryota</taxon>
        <taxon>Fungi</taxon>
        <taxon>Dikarya</taxon>
        <taxon>Ascomycota</taxon>
        <taxon>Pezizomycotina</taxon>
        <taxon>Sordariomycetes</taxon>
        <taxon>Hypocreomycetidae</taxon>
        <taxon>Hypocreales</taxon>
        <taxon>Clavicipitaceae</taxon>
        <taxon>Metarhizium</taxon>
    </lineage>
</organism>
<gene>
    <name evidence="1" type="ORF">G6M90_00g073990</name>
</gene>
<dbReference type="AlphaFoldDB" id="A0A7D5UYI1"/>
<reference evidence="1 2" key="1">
    <citation type="submission" date="2020-07" db="EMBL/GenBank/DDBJ databases">
        <title>Telomere length de novo assembly of all 7 chromosomes of the fungus, Metarhizium brunneum, using a novel assembly pipeline.</title>
        <authorList>
            <person name="Saud z."/>
            <person name="Kortsinoglou A."/>
            <person name="Kouvelis V.N."/>
            <person name="Butt T.M."/>
        </authorList>
    </citation>
    <scope>NUCLEOTIDE SEQUENCE [LARGE SCALE GENOMIC DNA]</scope>
    <source>
        <strain evidence="1 2">4556</strain>
    </source>
</reference>
<keyword evidence="2" id="KW-1185">Reference proteome</keyword>
<dbReference type="EMBL" id="CP058935">
    <property type="protein sequence ID" value="QLI70376.1"/>
    <property type="molecule type" value="Genomic_DNA"/>
</dbReference>
<accession>A0A7D5UYI1</accession>
<dbReference type="Proteomes" id="UP000510686">
    <property type="component" value="Chromosome 4"/>
</dbReference>
<dbReference type="RefSeq" id="XP_014545666.2">
    <property type="nucleotide sequence ID" value="XM_014690180.2"/>
</dbReference>